<gene>
    <name evidence="1" type="ORF">M5J11_00590</name>
    <name evidence="2" type="ORF">PG365_14935</name>
</gene>
<keyword evidence="3" id="KW-1185">Reference proteome</keyword>
<protein>
    <submittedName>
        <fullName evidence="2">Uncharacterized protein</fullName>
    </submittedName>
</protein>
<dbReference type="EMBL" id="CP097327">
    <property type="protein sequence ID" value="USB37052.1"/>
    <property type="molecule type" value="Genomic_DNA"/>
</dbReference>
<dbReference type="Proteomes" id="UP001057142">
    <property type="component" value="Chromosome"/>
</dbReference>
<dbReference type="AlphaFoldDB" id="A0AAX3RWG8"/>
<name>A0AAX3RWG8_9GAMM</name>
<dbReference type="EMBL" id="CP116222">
    <property type="protein sequence ID" value="WFC05984.1"/>
    <property type="molecule type" value="Genomic_DNA"/>
</dbReference>
<sequence>MSNKFLDPLKQSHEQLDIAIPKLLDAKSVLDEVLPFYIAFTAKTSKDPEAFYPLIMKCLEAIFGVDKTKRNIKDNEIADYAYSLEMKSKQIFDKIKDI</sequence>
<evidence type="ECO:0000313" key="4">
    <source>
        <dbReference type="Proteomes" id="UP001222403"/>
    </source>
</evidence>
<organism evidence="2 4">
    <name type="scientific">Providencia vermicola</name>
    <dbReference type="NCBI Taxonomy" id="333965"/>
    <lineage>
        <taxon>Bacteria</taxon>
        <taxon>Pseudomonadati</taxon>
        <taxon>Pseudomonadota</taxon>
        <taxon>Gammaproteobacteria</taxon>
        <taxon>Enterobacterales</taxon>
        <taxon>Morganellaceae</taxon>
        <taxon>Providencia</taxon>
    </lineage>
</organism>
<evidence type="ECO:0000313" key="1">
    <source>
        <dbReference type="EMBL" id="USB37052.1"/>
    </source>
</evidence>
<accession>A0AAX3RWG8</accession>
<reference evidence="1" key="1">
    <citation type="journal article" date="2022" name="Front. Microbiol.">
        <title>Identification of a novel aminoglycoside O-nucleotidyltransferase AadA33 in Providencia vermicola.</title>
        <authorList>
            <person name="Feng C."/>
            <person name="Gao M."/>
            <person name="Jiang W."/>
            <person name="Shi W."/>
            <person name="Li A."/>
            <person name="Liu S."/>
            <person name="Zhang L."/>
            <person name="Zhang X."/>
            <person name="Li Q."/>
            <person name="Lin H."/>
            <person name="Lu J."/>
            <person name="Li K."/>
            <person name="Zhang H."/>
            <person name="Hu Y."/>
            <person name="Bao Q."/>
            <person name="Lin X."/>
        </authorList>
    </citation>
    <scope>NUCLEOTIDE SEQUENCE</scope>
    <source>
        <strain evidence="1">P13</strain>
    </source>
</reference>
<proteinExistence type="predicted"/>
<evidence type="ECO:0000313" key="2">
    <source>
        <dbReference type="EMBL" id="WFC05984.1"/>
    </source>
</evidence>
<dbReference type="RefSeq" id="WP_251464581.1">
    <property type="nucleotide sequence ID" value="NZ_CP097327.1"/>
</dbReference>
<dbReference type="Proteomes" id="UP001222403">
    <property type="component" value="Chromosome"/>
</dbReference>
<evidence type="ECO:0000313" key="3">
    <source>
        <dbReference type="Proteomes" id="UP001057142"/>
    </source>
</evidence>
<reference evidence="2" key="2">
    <citation type="submission" date="2023-01" db="EMBL/GenBank/DDBJ databases">
        <title>The prevalence of carbapenem-resistant bacteria in aquaculture in China and the genetic diversity of carbapenem-resistant genes.</title>
        <authorList>
            <person name="Wen R."/>
        </authorList>
    </citation>
    <scope>NUCLEOTIDE SEQUENCE</scope>
    <source>
        <strain evidence="2">PVA41-chromosome</strain>
    </source>
</reference>